<keyword evidence="2" id="KW-1185">Reference proteome</keyword>
<dbReference type="EMBL" id="BMAC01000551">
    <property type="protein sequence ID" value="GFP98957.1"/>
    <property type="molecule type" value="Genomic_DNA"/>
</dbReference>
<dbReference type="Gene3D" id="3.50.30.30">
    <property type="match status" value="1"/>
</dbReference>
<sequence>MELSCRPQQENSGPNSYTVGNVAPWLMTVAASSTDRSFLAQLRLGDGQIFSGASLFPGKPTKQLPLVTLTFLF</sequence>
<dbReference type="SUPFAM" id="SSF52743">
    <property type="entry name" value="Subtilisin-like"/>
    <property type="match status" value="1"/>
</dbReference>
<proteinExistence type="predicted"/>
<reference evidence="1" key="1">
    <citation type="submission" date="2020-07" db="EMBL/GenBank/DDBJ databases">
        <title>Ethylene signaling mediates host invasion by parasitic plants.</title>
        <authorList>
            <person name="Yoshida S."/>
        </authorList>
    </citation>
    <scope>NUCLEOTIDE SEQUENCE</scope>
    <source>
        <strain evidence="1">Okayama</strain>
    </source>
</reference>
<keyword evidence="1" id="KW-0645">Protease</keyword>
<dbReference type="InterPro" id="IPR036852">
    <property type="entry name" value="Peptidase_S8/S53_dom_sf"/>
</dbReference>
<dbReference type="AlphaFoldDB" id="A0A830CDY3"/>
<dbReference type="Proteomes" id="UP000653305">
    <property type="component" value="Unassembled WGS sequence"/>
</dbReference>
<evidence type="ECO:0000313" key="1">
    <source>
        <dbReference type="EMBL" id="GFP98957.1"/>
    </source>
</evidence>
<dbReference type="OrthoDB" id="4803627at2759"/>
<keyword evidence="1" id="KW-0378">Hydrolase</keyword>
<comment type="caution">
    <text evidence="1">The sequence shown here is derived from an EMBL/GenBank/DDBJ whole genome shotgun (WGS) entry which is preliminary data.</text>
</comment>
<dbReference type="GO" id="GO:0004252">
    <property type="term" value="F:serine-type endopeptidase activity"/>
    <property type="evidence" value="ECO:0007669"/>
    <property type="project" value="InterPro"/>
</dbReference>
<organism evidence="1 2">
    <name type="scientific">Phtheirospermum japonicum</name>
    <dbReference type="NCBI Taxonomy" id="374723"/>
    <lineage>
        <taxon>Eukaryota</taxon>
        <taxon>Viridiplantae</taxon>
        <taxon>Streptophyta</taxon>
        <taxon>Embryophyta</taxon>
        <taxon>Tracheophyta</taxon>
        <taxon>Spermatophyta</taxon>
        <taxon>Magnoliopsida</taxon>
        <taxon>eudicotyledons</taxon>
        <taxon>Gunneridae</taxon>
        <taxon>Pentapetalae</taxon>
        <taxon>asterids</taxon>
        <taxon>lamiids</taxon>
        <taxon>Lamiales</taxon>
        <taxon>Orobanchaceae</taxon>
        <taxon>Orobanchaceae incertae sedis</taxon>
        <taxon>Phtheirospermum</taxon>
    </lineage>
</organism>
<dbReference type="GO" id="GO:0006508">
    <property type="term" value="P:proteolysis"/>
    <property type="evidence" value="ECO:0007669"/>
    <property type="project" value="UniProtKB-KW"/>
</dbReference>
<gene>
    <name evidence="1" type="ORF">PHJA_002039600</name>
</gene>
<dbReference type="Gene3D" id="3.40.50.200">
    <property type="entry name" value="Peptidase S8/S53 domain"/>
    <property type="match status" value="1"/>
</dbReference>
<name>A0A830CDY3_9LAMI</name>
<evidence type="ECO:0000313" key="2">
    <source>
        <dbReference type="Proteomes" id="UP000653305"/>
    </source>
</evidence>
<accession>A0A830CDY3</accession>
<protein>
    <submittedName>
        <fullName evidence="1">Subtilisin-like protease</fullName>
    </submittedName>
</protein>